<dbReference type="Pfam" id="PF00067">
    <property type="entry name" value="p450"/>
    <property type="match status" value="1"/>
</dbReference>
<evidence type="ECO:0000256" key="1">
    <source>
        <dbReference type="ARBA" id="ARBA00001971"/>
    </source>
</evidence>
<organism evidence="7 8">
    <name type="scientific">Syncephalis pseudoplumigaleata</name>
    <dbReference type="NCBI Taxonomy" id="1712513"/>
    <lineage>
        <taxon>Eukaryota</taxon>
        <taxon>Fungi</taxon>
        <taxon>Fungi incertae sedis</taxon>
        <taxon>Zoopagomycota</taxon>
        <taxon>Zoopagomycotina</taxon>
        <taxon>Zoopagomycetes</taxon>
        <taxon>Zoopagales</taxon>
        <taxon>Piptocephalidaceae</taxon>
        <taxon>Syncephalis</taxon>
    </lineage>
</organism>
<dbReference type="PRINTS" id="PR00463">
    <property type="entry name" value="EP450I"/>
</dbReference>
<reference evidence="8" key="1">
    <citation type="journal article" date="2018" name="Nat. Microbiol.">
        <title>Leveraging single-cell genomics to expand the fungal tree of life.</title>
        <authorList>
            <person name="Ahrendt S.R."/>
            <person name="Quandt C.A."/>
            <person name="Ciobanu D."/>
            <person name="Clum A."/>
            <person name="Salamov A."/>
            <person name="Andreopoulos B."/>
            <person name="Cheng J.F."/>
            <person name="Woyke T."/>
            <person name="Pelin A."/>
            <person name="Henrissat B."/>
            <person name="Reynolds N.K."/>
            <person name="Benny G.L."/>
            <person name="Smith M.E."/>
            <person name="James T.Y."/>
            <person name="Grigoriev I.V."/>
        </authorList>
    </citation>
    <scope>NUCLEOTIDE SEQUENCE [LARGE SCALE GENOMIC DNA]</scope>
    <source>
        <strain evidence="8">Benny S71-1</strain>
    </source>
</reference>
<proteinExistence type="inferred from homology"/>
<evidence type="ECO:0000256" key="4">
    <source>
        <dbReference type="ARBA" id="ARBA00023004"/>
    </source>
</evidence>
<dbReference type="GO" id="GO:0005506">
    <property type="term" value="F:iron ion binding"/>
    <property type="evidence" value="ECO:0007669"/>
    <property type="project" value="InterPro"/>
</dbReference>
<dbReference type="InterPro" id="IPR002401">
    <property type="entry name" value="Cyt_P450_E_grp-I"/>
</dbReference>
<keyword evidence="6" id="KW-0560">Oxidoreductase</keyword>
<keyword evidence="5 6" id="KW-0349">Heme</keyword>
<dbReference type="GO" id="GO:0020037">
    <property type="term" value="F:heme binding"/>
    <property type="evidence" value="ECO:0007669"/>
    <property type="project" value="InterPro"/>
</dbReference>
<keyword evidence="8" id="KW-1185">Reference proteome</keyword>
<dbReference type="GO" id="GO:0004497">
    <property type="term" value="F:monooxygenase activity"/>
    <property type="evidence" value="ECO:0007669"/>
    <property type="project" value="UniProtKB-KW"/>
</dbReference>
<dbReference type="Proteomes" id="UP000278143">
    <property type="component" value="Unassembled WGS sequence"/>
</dbReference>
<dbReference type="GO" id="GO:0016705">
    <property type="term" value="F:oxidoreductase activity, acting on paired donors, with incorporation or reduction of molecular oxygen"/>
    <property type="evidence" value="ECO:0007669"/>
    <property type="project" value="InterPro"/>
</dbReference>
<dbReference type="InterPro" id="IPR050121">
    <property type="entry name" value="Cytochrome_P450_monoxygenase"/>
</dbReference>
<dbReference type="PROSITE" id="PS00086">
    <property type="entry name" value="CYTOCHROME_P450"/>
    <property type="match status" value="1"/>
</dbReference>
<accession>A0A4V1J245</accession>
<dbReference type="EMBL" id="KZ989236">
    <property type="protein sequence ID" value="RKP27279.1"/>
    <property type="molecule type" value="Genomic_DNA"/>
</dbReference>
<dbReference type="PRINTS" id="PR00385">
    <property type="entry name" value="P450"/>
</dbReference>
<dbReference type="InterPro" id="IPR036396">
    <property type="entry name" value="Cyt_P450_sf"/>
</dbReference>
<name>A0A4V1J245_9FUNG</name>
<dbReference type="PANTHER" id="PTHR24305:SF166">
    <property type="entry name" value="CYTOCHROME P450 12A4, MITOCHONDRIAL-RELATED"/>
    <property type="match status" value="1"/>
</dbReference>
<keyword evidence="6" id="KW-0503">Monooxygenase</keyword>
<feature type="binding site" description="axial binding residue" evidence="5">
    <location>
        <position position="353"/>
    </location>
    <ligand>
        <name>heme</name>
        <dbReference type="ChEBI" id="CHEBI:30413"/>
    </ligand>
    <ligandPart>
        <name>Fe</name>
        <dbReference type="ChEBI" id="CHEBI:18248"/>
    </ligandPart>
</feature>
<evidence type="ECO:0000256" key="2">
    <source>
        <dbReference type="ARBA" id="ARBA00010617"/>
    </source>
</evidence>
<evidence type="ECO:0000313" key="7">
    <source>
        <dbReference type="EMBL" id="RKP27279.1"/>
    </source>
</evidence>
<evidence type="ECO:0000256" key="6">
    <source>
        <dbReference type="RuleBase" id="RU000461"/>
    </source>
</evidence>
<dbReference type="PANTHER" id="PTHR24305">
    <property type="entry name" value="CYTOCHROME P450"/>
    <property type="match status" value="1"/>
</dbReference>
<dbReference type="Gene3D" id="1.10.630.10">
    <property type="entry name" value="Cytochrome P450"/>
    <property type="match status" value="1"/>
</dbReference>
<sequence length="410" mass="46278">MVTVSDPNVMRAACTSTKYTKSKVYDAFHFYQENIFSTRNVEFHKKLKRIISPVFSATSVAELEPLISKVGVELLAKRIDAYAAAEETFDISALLHYTTLDIIGAVSFGGSFNTLVERPNEEPHPVIHWINDITMLGVLKDTMGLLCSRWTFPKYFRSEKRMVEFTRNAILKRMEKAAEDKDDGLVEDGGKDVLLRLIESEDPETGEKLDIDQLIAESIVQLTLHLLHDHPAVCRKLFDELKQAIPDVAQVVHHDQVKGLPYLNAVIYESMRMRPVAGGSIREVPAGGIEIDGHHIPEGYTLVPALWAIHTATDVFGADAEHFRPERWLEASAEELKRMKQSFFGFSMGSRACLGQNLAWMELRLLLSTLVRRFEFTVPAGEEADMTPLSRFTSQPKGGCYRVRAMYRSD</sequence>
<gene>
    <name evidence="7" type="ORF">SYNPS1DRAFT_27057</name>
</gene>
<dbReference type="OrthoDB" id="3934656at2759"/>
<keyword evidence="4 5" id="KW-0408">Iron</keyword>
<dbReference type="InterPro" id="IPR001128">
    <property type="entry name" value="Cyt_P450"/>
</dbReference>
<keyword evidence="3 5" id="KW-0479">Metal-binding</keyword>
<comment type="cofactor">
    <cofactor evidence="1 5">
        <name>heme</name>
        <dbReference type="ChEBI" id="CHEBI:30413"/>
    </cofactor>
</comment>
<dbReference type="InterPro" id="IPR017972">
    <property type="entry name" value="Cyt_P450_CS"/>
</dbReference>
<protein>
    <submittedName>
        <fullName evidence="7">Cytochrome P450</fullName>
    </submittedName>
</protein>
<evidence type="ECO:0000313" key="8">
    <source>
        <dbReference type="Proteomes" id="UP000278143"/>
    </source>
</evidence>
<evidence type="ECO:0000256" key="3">
    <source>
        <dbReference type="ARBA" id="ARBA00022723"/>
    </source>
</evidence>
<dbReference type="AlphaFoldDB" id="A0A4V1J245"/>
<evidence type="ECO:0000256" key="5">
    <source>
        <dbReference type="PIRSR" id="PIRSR602401-1"/>
    </source>
</evidence>
<dbReference type="SUPFAM" id="SSF48264">
    <property type="entry name" value="Cytochrome P450"/>
    <property type="match status" value="1"/>
</dbReference>
<comment type="similarity">
    <text evidence="2 6">Belongs to the cytochrome P450 family.</text>
</comment>